<sequence>MKKRLFLIASLLIAVKLLFAQNCSSYYYFQNNAEVEMSVLDAKGKAMVKNTYKVLSVKKEGASTVSDFSITTKNDKGATVSSGKGQCKCKGGELLMDMKKFVPDMFPIKDMKVESDGNSLLSYPANMKEGQKLADGALQMSGSAEGMEMNLECLVTDRKVAGREKVTTAGGTWDCLKITCKVNLTVKMMSMNVPVQMDMTEWFAPDFGVVKINTDKDGKSAGVMEVTKVKK</sequence>
<feature type="signal peptide" evidence="1">
    <location>
        <begin position="1"/>
        <end position="20"/>
    </location>
</feature>
<dbReference type="Pfam" id="PF21347">
    <property type="entry name" value="DUF3108_like"/>
    <property type="match status" value="1"/>
</dbReference>
<reference evidence="3 4" key="1">
    <citation type="submission" date="2021-08" db="EMBL/GenBank/DDBJ databases">
        <title>The genome sequence of Chitinophaga sp. B61.</title>
        <authorList>
            <person name="Zhang X."/>
        </authorList>
    </citation>
    <scope>NUCLEOTIDE SEQUENCE [LARGE SCALE GENOMIC DNA]</scope>
    <source>
        <strain evidence="3 4">B61</strain>
    </source>
</reference>
<evidence type="ECO:0000259" key="2">
    <source>
        <dbReference type="Pfam" id="PF21347"/>
    </source>
</evidence>
<name>A0ABS7G9Q9_9BACT</name>
<evidence type="ECO:0000313" key="4">
    <source>
        <dbReference type="Proteomes" id="UP000812961"/>
    </source>
</evidence>
<evidence type="ECO:0000256" key="1">
    <source>
        <dbReference type="SAM" id="SignalP"/>
    </source>
</evidence>
<dbReference type="Gene3D" id="2.40.360.20">
    <property type="match status" value="1"/>
</dbReference>
<dbReference type="Proteomes" id="UP000812961">
    <property type="component" value="Unassembled WGS sequence"/>
</dbReference>
<proteinExistence type="predicted"/>
<dbReference type="EMBL" id="JAICCF010000001">
    <property type="protein sequence ID" value="MBW8684398.1"/>
    <property type="molecule type" value="Genomic_DNA"/>
</dbReference>
<evidence type="ECO:0000313" key="3">
    <source>
        <dbReference type="EMBL" id="MBW8684398.1"/>
    </source>
</evidence>
<dbReference type="RefSeq" id="WP_220249574.1">
    <property type="nucleotide sequence ID" value="NZ_JAICCF010000001.1"/>
</dbReference>
<feature type="chain" id="PRO_5045600715" evidence="1">
    <location>
        <begin position="21"/>
        <end position="231"/>
    </location>
</feature>
<organism evidence="3 4">
    <name type="scientific">Chitinophaga rhizophila</name>
    <dbReference type="NCBI Taxonomy" id="2866212"/>
    <lineage>
        <taxon>Bacteria</taxon>
        <taxon>Pseudomonadati</taxon>
        <taxon>Bacteroidota</taxon>
        <taxon>Chitinophagia</taxon>
        <taxon>Chitinophagales</taxon>
        <taxon>Chitinophagaceae</taxon>
        <taxon>Chitinophaga</taxon>
    </lineage>
</organism>
<keyword evidence="4" id="KW-1185">Reference proteome</keyword>
<dbReference type="InterPro" id="IPR049279">
    <property type="entry name" value="DUF3108-like"/>
</dbReference>
<feature type="domain" description="DUF3108" evidence="2">
    <location>
        <begin position="34"/>
        <end position="222"/>
    </location>
</feature>
<protein>
    <submittedName>
        <fullName evidence="3">DUF3108 domain-containing protein</fullName>
    </submittedName>
</protein>
<keyword evidence="1" id="KW-0732">Signal</keyword>
<accession>A0ABS7G9Q9</accession>
<gene>
    <name evidence="3" type="ORF">K1Y79_08640</name>
</gene>
<comment type="caution">
    <text evidence="3">The sequence shown here is derived from an EMBL/GenBank/DDBJ whole genome shotgun (WGS) entry which is preliminary data.</text>
</comment>